<dbReference type="PANTHER" id="PTHR31360:SF0">
    <property type="entry name" value="OIL BODY-ASSOCIATED PROTEIN 1B"/>
    <property type="match status" value="1"/>
</dbReference>
<evidence type="ECO:0000256" key="1">
    <source>
        <dbReference type="SAM" id="MobiDB-lite"/>
    </source>
</evidence>
<organism evidence="3 4">
    <name type="scientific">Gulbenkiania indica</name>
    <dbReference type="NCBI Taxonomy" id="375574"/>
    <lineage>
        <taxon>Bacteria</taxon>
        <taxon>Pseudomonadati</taxon>
        <taxon>Pseudomonadota</taxon>
        <taxon>Betaproteobacteria</taxon>
        <taxon>Neisseriales</taxon>
        <taxon>Chromobacteriaceae</taxon>
        <taxon>Gulbenkiania</taxon>
    </lineage>
</organism>
<evidence type="ECO:0000313" key="3">
    <source>
        <dbReference type="EMBL" id="CUA85106.1"/>
    </source>
</evidence>
<dbReference type="RefSeq" id="WP_082446431.1">
    <property type="nucleotide sequence ID" value="NZ_CYHA01000005.1"/>
</dbReference>
<dbReference type="PANTHER" id="PTHR31360">
    <property type="match status" value="1"/>
</dbReference>
<dbReference type="OrthoDB" id="254168at2"/>
<sequence length="228" mass="24794">MSNRCAAMLWLACMALPAAAETAPAPLPGAEKTLKTRVLENSARWMQGDSPLQDINVYLVGLQRQRTDPTQQNETHQYCEQVNQDFAQCVLYDGNGRGARLSGVQYIISAKLYEALAPAEKPLWSPLGYAILSGQLVAPGVPAVAEKALMKDKIAAYSKTWQLWNTGGPGRSGSALPVGEAHLLDNFVRDGEASAELVRQRDQRLGIDANKKRSERQSLAPAARPAPR</sequence>
<name>A0A0K6H2S1_9NEIS</name>
<feature type="region of interest" description="Disordered" evidence="1">
    <location>
        <begin position="202"/>
        <end position="228"/>
    </location>
</feature>
<dbReference type="STRING" id="375574.GCA_001418035_02052"/>
<keyword evidence="4" id="KW-1185">Reference proteome</keyword>
<dbReference type="Proteomes" id="UP000243535">
    <property type="component" value="Unassembled WGS sequence"/>
</dbReference>
<feature type="compositionally biased region" description="Basic and acidic residues" evidence="1">
    <location>
        <begin position="202"/>
        <end position="216"/>
    </location>
</feature>
<protein>
    <submittedName>
        <fullName evidence="3">Uncharacterized protein</fullName>
    </submittedName>
</protein>
<gene>
    <name evidence="3" type="ORF">Ga0061063_2267</name>
</gene>
<feature type="signal peptide" evidence="2">
    <location>
        <begin position="1"/>
        <end position="20"/>
    </location>
</feature>
<reference evidence="4" key="1">
    <citation type="submission" date="2015-08" db="EMBL/GenBank/DDBJ databases">
        <authorList>
            <person name="Varghese N."/>
        </authorList>
    </citation>
    <scope>NUCLEOTIDE SEQUENCE [LARGE SCALE GENOMIC DNA]</scope>
    <source>
        <strain evidence="4">DSM 17901</strain>
    </source>
</reference>
<dbReference type="InterPro" id="IPR010686">
    <property type="entry name" value="OBAP-like"/>
</dbReference>
<feature type="chain" id="PRO_5005504054" evidence="2">
    <location>
        <begin position="21"/>
        <end position="228"/>
    </location>
</feature>
<proteinExistence type="predicted"/>
<keyword evidence="2" id="KW-0732">Signal</keyword>
<evidence type="ECO:0000256" key="2">
    <source>
        <dbReference type="SAM" id="SignalP"/>
    </source>
</evidence>
<dbReference type="AlphaFoldDB" id="A0A0K6H2S1"/>
<dbReference type="Pfam" id="PF06884">
    <property type="entry name" value="DUF1264"/>
    <property type="match status" value="1"/>
</dbReference>
<evidence type="ECO:0000313" key="4">
    <source>
        <dbReference type="Proteomes" id="UP000243535"/>
    </source>
</evidence>
<dbReference type="EMBL" id="CYHA01000005">
    <property type="protein sequence ID" value="CUA85106.1"/>
    <property type="molecule type" value="Genomic_DNA"/>
</dbReference>
<accession>A0A0K6H2S1</accession>